<sequence>MGDMTVAYPTTGIAIPQREAPALACSSCGTRAVALDQPFCAHCGSRVSVSVRSGVASIAATRSLQFAALAVLTNILVGGASFGVVYLLSDAARLTEAAVGLEALRFVIVGVLLAVAIRYGVRGLQQTRDGALKRRAWAIVGLVVSGLYGLLILGSFAATAVLYLFVL</sequence>
<evidence type="ECO:0000313" key="2">
    <source>
        <dbReference type="EMBL" id="GHF11535.1"/>
    </source>
</evidence>
<comment type="caution">
    <text evidence="2">The sequence shown here is derived from an EMBL/GenBank/DDBJ whole genome shotgun (WGS) entry which is preliminary data.</text>
</comment>
<gene>
    <name evidence="2" type="ORF">GCM10011600_10990</name>
</gene>
<reference evidence="2" key="1">
    <citation type="journal article" date="2014" name="Int. J. Syst. Evol. Microbiol.">
        <title>Complete genome sequence of Corynebacterium casei LMG S-19264T (=DSM 44701T), isolated from a smear-ripened cheese.</title>
        <authorList>
            <consortium name="US DOE Joint Genome Institute (JGI-PGF)"/>
            <person name="Walter F."/>
            <person name="Albersmeier A."/>
            <person name="Kalinowski J."/>
            <person name="Ruckert C."/>
        </authorList>
    </citation>
    <scope>NUCLEOTIDE SEQUENCE</scope>
    <source>
        <strain evidence="2">CGMCC 1.16548</strain>
    </source>
</reference>
<proteinExistence type="predicted"/>
<reference evidence="2" key="2">
    <citation type="submission" date="2020-09" db="EMBL/GenBank/DDBJ databases">
        <authorList>
            <person name="Sun Q."/>
            <person name="Zhou Y."/>
        </authorList>
    </citation>
    <scope>NUCLEOTIDE SEQUENCE</scope>
    <source>
        <strain evidence="2">CGMCC 1.16548</strain>
    </source>
</reference>
<keyword evidence="1" id="KW-0812">Transmembrane</keyword>
<keyword evidence="1" id="KW-1133">Transmembrane helix</keyword>
<dbReference type="AlphaFoldDB" id="A0A8J3GPQ1"/>
<feature type="transmembrane region" description="Helical" evidence="1">
    <location>
        <begin position="142"/>
        <end position="166"/>
    </location>
</feature>
<evidence type="ECO:0000313" key="3">
    <source>
        <dbReference type="Proteomes" id="UP000617531"/>
    </source>
</evidence>
<feature type="transmembrane region" description="Helical" evidence="1">
    <location>
        <begin position="103"/>
        <end position="121"/>
    </location>
</feature>
<feature type="transmembrane region" description="Helical" evidence="1">
    <location>
        <begin position="66"/>
        <end position="88"/>
    </location>
</feature>
<evidence type="ECO:0000256" key="1">
    <source>
        <dbReference type="SAM" id="Phobius"/>
    </source>
</evidence>
<protein>
    <submittedName>
        <fullName evidence="2">Uncharacterized protein</fullName>
    </submittedName>
</protein>
<keyword evidence="1" id="KW-0472">Membrane</keyword>
<dbReference type="Proteomes" id="UP000617531">
    <property type="component" value="Unassembled WGS sequence"/>
</dbReference>
<organism evidence="2 3">
    <name type="scientific">Pseudolysinimonas yzui</name>
    <dbReference type="NCBI Taxonomy" id="2708254"/>
    <lineage>
        <taxon>Bacteria</taxon>
        <taxon>Bacillati</taxon>
        <taxon>Actinomycetota</taxon>
        <taxon>Actinomycetes</taxon>
        <taxon>Micrococcales</taxon>
        <taxon>Microbacteriaceae</taxon>
        <taxon>Pseudolysinimonas</taxon>
    </lineage>
</organism>
<accession>A0A8J3GPQ1</accession>
<name>A0A8J3GPQ1_9MICO</name>
<keyword evidence="3" id="KW-1185">Reference proteome</keyword>
<dbReference type="EMBL" id="BNAI01000001">
    <property type="protein sequence ID" value="GHF11535.1"/>
    <property type="molecule type" value="Genomic_DNA"/>
</dbReference>